<dbReference type="GO" id="GO:0003924">
    <property type="term" value="F:GTPase activity"/>
    <property type="evidence" value="ECO:0007669"/>
    <property type="project" value="UniProtKB-UniRule"/>
</dbReference>
<proteinExistence type="inferred from homology"/>
<dbReference type="InterPro" id="IPR025121">
    <property type="entry name" value="GTPase_HflX_N"/>
</dbReference>
<dbReference type="GO" id="GO:0005737">
    <property type="term" value="C:cytoplasm"/>
    <property type="evidence" value="ECO:0007669"/>
    <property type="project" value="UniProtKB-SubCell"/>
</dbReference>
<dbReference type="Pfam" id="PF16360">
    <property type="entry name" value="GTP-bdg_M"/>
    <property type="match status" value="1"/>
</dbReference>
<dbReference type="InterPro" id="IPR030394">
    <property type="entry name" value="G_HFLX_dom"/>
</dbReference>
<comment type="subunit">
    <text evidence="5">Monomer. Associates with the 50S ribosomal subunit.</text>
</comment>
<feature type="binding site" evidence="6">
    <location>
        <begin position="211"/>
        <end position="218"/>
    </location>
    <ligand>
        <name>GTP</name>
        <dbReference type="ChEBI" id="CHEBI:37565"/>
    </ligand>
</feature>
<evidence type="ECO:0000256" key="1">
    <source>
        <dbReference type="ARBA" id="ARBA00022723"/>
    </source>
</evidence>
<gene>
    <name evidence="5 10" type="primary">hflX</name>
    <name evidence="10" type="ordered locus">TREAZ_2843</name>
</gene>
<dbReference type="HOGENOM" id="CLU_019597_0_1_12"/>
<feature type="coiled-coil region" evidence="8">
    <location>
        <begin position="164"/>
        <end position="198"/>
    </location>
</feature>
<evidence type="ECO:0000256" key="8">
    <source>
        <dbReference type="SAM" id="Coils"/>
    </source>
</evidence>
<keyword evidence="5" id="KW-0963">Cytoplasm</keyword>
<dbReference type="GO" id="GO:0046872">
    <property type="term" value="F:metal ion binding"/>
    <property type="evidence" value="ECO:0007669"/>
    <property type="project" value="UniProtKB-KW"/>
</dbReference>
<evidence type="ECO:0000256" key="4">
    <source>
        <dbReference type="ARBA" id="ARBA00023134"/>
    </source>
</evidence>
<dbReference type="InterPro" id="IPR032305">
    <property type="entry name" value="GTP-bd_M"/>
</dbReference>
<dbReference type="KEGG" id="taz:TREAZ_2843"/>
<comment type="cofactor">
    <cofactor evidence="7">
        <name>Mg(2+)</name>
        <dbReference type="ChEBI" id="CHEBI:18420"/>
    </cofactor>
</comment>
<dbReference type="InParanoid" id="F5YCG7"/>
<evidence type="ECO:0000256" key="7">
    <source>
        <dbReference type="PIRSR" id="PIRSR006809-2"/>
    </source>
</evidence>
<dbReference type="Pfam" id="PF13167">
    <property type="entry name" value="GTP-bdg_N"/>
    <property type="match status" value="1"/>
</dbReference>
<dbReference type="FunCoup" id="F5YCG7">
    <property type="interactions" value="344"/>
</dbReference>
<dbReference type="EMBL" id="CP001841">
    <property type="protein sequence ID" value="AEF80145.1"/>
    <property type="molecule type" value="Genomic_DNA"/>
</dbReference>
<feature type="domain" description="Hflx-type G" evidence="9">
    <location>
        <begin position="205"/>
        <end position="371"/>
    </location>
</feature>
<evidence type="ECO:0000313" key="11">
    <source>
        <dbReference type="Proteomes" id="UP000009222"/>
    </source>
</evidence>
<comment type="subcellular location">
    <subcellularLocation>
        <location evidence="5">Cytoplasm</location>
    </subcellularLocation>
    <text evidence="5">May associate with membranes.</text>
</comment>
<dbReference type="PROSITE" id="PS51705">
    <property type="entry name" value="G_HFLX"/>
    <property type="match status" value="1"/>
</dbReference>
<name>F5YCG7_LEAAZ</name>
<dbReference type="InterPro" id="IPR027417">
    <property type="entry name" value="P-loop_NTPase"/>
</dbReference>
<comment type="similarity">
    <text evidence="5">Belongs to the TRAFAC class OBG-HflX-like GTPase superfamily. HflX GTPase family.</text>
</comment>
<dbReference type="STRING" id="545695.TREAZ_2843"/>
<comment type="function">
    <text evidence="5">GTPase that associates with the 50S ribosomal subunit and may have a role during protein synthesis or ribosome biogenesis.</text>
</comment>
<feature type="binding site" evidence="6">
    <location>
        <begin position="258"/>
        <end position="261"/>
    </location>
    <ligand>
        <name>GTP</name>
        <dbReference type="ChEBI" id="CHEBI:37565"/>
    </ligand>
</feature>
<evidence type="ECO:0000259" key="9">
    <source>
        <dbReference type="PROSITE" id="PS51705"/>
    </source>
</evidence>
<dbReference type="Proteomes" id="UP000009222">
    <property type="component" value="Chromosome"/>
</dbReference>
<dbReference type="GO" id="GO:0043022">
    <property type="term" value="F:ribosome binding"/>
    <property type="evidence" value="ECO:0007669"/>
    <property type="project" value="TreeGrafter"/>
</dbReference>
<sequence>MKETLSTEEKAPRAFLIGIRDNKISKKEAESLGRELLDLCGTLGLEIAGQETVHIRENHAQYGMGTGKAAELSEKAIELAADCLVFDRDISPSQQRNWEELTGISVIDRQELIIQIFSGRARTREADLQVSLAELYYSLPRLQHKYIDLNRQRGGRYGTKGSGETRLETDRRLVEQRIHRLEEELETVRRQRDTQRKQRQKQGMQVCAIVGYTNAGKSTLLNALTGAEVLAEDKLFATLDSTSRRLLLPGGLPILLVDTVGFIRRLPHNLVNAFRSTLEEASLSDLLIHVLDASDPDAPAYYDTTLQVLRELGADKVPMLTVLNKADRPEASAYIEDLKTRYEGAIPLSASTGEGLSDLLARMESLLAGAVQSFRFPHARSDLAAMLHRSGTVLSEKYEDEFIEMDARVDERTAGKLKEFVVG</sequence>
<keyword evidence="3 7" id="KW-0460">Magnesium</keyword>
<dbReference type="RefSeq" id="WP_015712695.1">
    <property type="nucleotide sequence ID" value="NC_015577.1"/>
</dbReference>
<dbReference type="InterPro" id="IPR016496">
    <property type="entry name" value="GTPase_HflX"/>
</dbReference>
<dbReference type="PRINTS" id="PR00326">
    <property type="entry name" value="GTP1OBG"/>
</dbReference>
<evidence type="ECO:0000256" key="2">
    <source>
        <dbReference type="ARBA" id="ARBA00022741"/>
    </source>
</evidence>
<reference evidence="10 11" key="2">
    <citation type="journal article" date="2011" name="ISME J.">
        <title>RNA-seq reveals cooperative metabolic interactions between two termite-gut spirochete species in co-culture.</title>
        <authorList>
            <person name="Rosenthal A.Z."/>
            <person name="Matson E.G."/>
            <person name="Eldar A."/>
            <person name="Leadbetter J.R."/>
        </authorList>
    </citation>
    <scope>NUCLEOTIDE SEQUENCE [LARGE SCALE GENOMIC DNA]</scope>
    <source>
        <strain evidence="11">ATCC BAA-888 / DSM 13862 / ZAS-9</strain>
    </source>
</reference>
<dbReference type="Gene3D" id="6.10.250.2860">
    <property type="match status" value="1"/>
</dbReference>
<keyword evidence="4 5" id="KW-0342">GTP-binding</keyword>
<dbReference type="PANTHER" id="PTHR10229">
    <property type="entry name" value="GTP-BINDING PROTEIN HFLX"/>
    <property type="match status" value="1"/>
</dbReference>
<dbReference type="NCBIfam" id="TIGR03156">
    <property type="entry name" value="GTP_HflX"/>
    <property type="match status" value="1"/>
</dbReference>
<reference evidence="11" key="1">
    <citation type="submission" date="2009-12" db="EMBL/GenBank/DDBJ databases">
        <title>Complete sequence of Treponema azotonutricium strain ZAS-9.</title>
        <authorList>
            <person name="Tetu S.G."/>
            <person name="Matson E."/>
            <person name="Ren Q."/>
            <person name="Seshadri R."/>
            <person name="Elbourne L."/>
            <person name="Hassan K.A."/>
            <person name="Durkin A."/>
            <person name="Radune D."/>
            <person name="Mohamoud Y."/>
            <person name="Shay R."/>
            <person name="Jin S."/>
            <person name="Zhang X."/>
            <person name="Lucey K."/>
            <person name="Ballor N.R."/>
            <person name="Ottesen E."/>
            <person name="Rosenthal R."/>
            <person name="Allen A."/>
            <person name="Leadbetter J.R."/>
            <person name="Paulsen I.T."/>
        </authorList>
    </citation>
    <scope>NUCLEOTIDE SEQUENCE [LARGE SCALE GENOMIC DNA]</scope>
    <source>
        <strain evidence="11">ATCC BAA-888 / DSM 13862 / ZAS-9</strain>
    </source>
</reference>
<keyword evidence="2 5" id="KW-0547">Nucleotide-binding</keyword>
<dbReference type="eggNOG" id="COG2262">
    <property type="taxonomic scope" value="Bacteria"/>
</dbReference>
<feature type="binding site" evidence="7">
    <location>
        <position position="238"/>
    </location>
    <ligand>
        <name>Mg(2+)</name>
        <dbReference type="ChEBI" id="CHEBI:18420"/>
    </ligand>
</feature>
<dbReference type="AlphaFoldDB" id="F5YCG7"/>
<dbReference type="Pfam" id="PF01926">
    <property type="entry name" value="MMR_HSR1"/>
    <property type="match status" value="1"/>
</dbReference>
<dbReference type="PIRSF" id="PIRSF006809">
    <property type="entry name" value="GTP-binding_hflX_prd"/>
    <property type="match status" value="1"/>
</dbReference>
<feature type="binding site" evidence="6">
    <location>
        <begin position="324"/>
        <end position="327"/>
    </location>
    <ligand>
        <name>GTP</name>
        <dbReference type="ChEBI" id="CHEBI:37565"/>
    </ligand>
</feature>
<dbReference type="CDD" id="cd01878">
    <property type="entry name" value="HflX"/>
    <property type="match status" value="1"/>
</dbReference>
<dbReference type="Gene3D" id="3.40.50.300">
    <property type="entry name" value="P-loop containing nucleotide triphosphate hydrolases"/>
    <property type="match status" value="1"/>
</dbReference>
<keyword evidence="11" id="KW-1185">Reference proteome</keyword>
<organism evidence="10 11">
    <name type="scientific">Leadbettera azotonutricia (strain ATCC BAA-888 / DSM 13862 / ZAS-9)</name>
    <name type="common">Treponema azotonutricium</name>
    <dbReference type="NCBI Taxonomy" id="545695"/>
    <lineage>
        <taxon>Bacteria</taxon>
        <taxon>Pseudomonadati</taxon>
        <taxon>Spirochaetota</taxon>
        <taxon>Spirochaetia</taxon>
        <taxon>Spirochaetales</taxon>
        <taxon>Breznakiellaceae</taxon>
        <taxon>Leadbettera</taxon>
    </lineage>
</organism>
<dbReference type="OrthoDB" id="9812272at2"/>
<dbReference type="SUPFAM" id="SSF52540">
    <property type="entry name" value="P-loop containing nucleoside triphosphate hydrolases"/>
    <property type="match status" value="1"/>
</dbReference>
<evidence type="ECO:0000256" key="5">
    <source>
        <dbReference type="HAMAP-Rule" id="MF_00900"/>
    </source>
</evidence>
<dbReference type="PANTHER" id="PTHR10229:SF0">
    <property type="entry name" value="GTP-BINDING PROTEIN 6-RELATED"/>
    <property type="match status" value="1"/>
</dbReference>
<feature type="binding site" evidence="6">
    <location>
        <begin position="236"/>
        <end position="240"/>
    </location>
    <ligand>
        <name>GTP</name>
        <dbReference type="ChEBI" id="CHEBI:37565"/>
    </ligand>
</feature>
<keyword evidence="8" id="KW-0175">Coiled coil</keyword>
<dbReference type="InterPro" id="IPR042108">
    <property type="entry name" value="GTPase_HflX_N_sf"/>
</dbReference>
<accession>F5YCG7</accession>
<dbReference type="InterPro" id="IPR006073">
    <property type="entry name" value="GTP-bd"/>
</dbReference>
<evidence type="ECO:0000256" key="3">
    <source>
        <dbReference type="ARBA" id="ARBA00022842"/>
    </source>
</evidence>
<keyword evidence="1 7" id="KW-0479">Metal-binding</keyword>
<evidence type="ECO:0000313" key="10">
    <source>
        <dbReference type="EMBL" id="AEF80145.1"/>
    </source>
</evidence>
<feature type="binding site" evidence="7">
    <location>
        <position position="218"/>
    </location>
    <ligand>
        <name>Mg(2+)</name>
        <dbReference type="ChEBI" id="CHEBI:18420"/>
    </ligand>
</feature>
<protein>
    <recommendedName>
        <fullName evidence="5">GTPase HflX</fullName>
    </recommendedName>
    <alternativeName>
        <fullName evidence="5">GTP-binding protein HflX</fullName>
    </alternativeName>
</protein>
<dbReference type="GO" id="GO:0005525">
    <property type="term" value="F:GTP binding"/>
    <property type="evidence" value="ECO:0007669"/>
    <property type="project" value="UniProtKB-UniRule"/>
</dbReference>
<evidence type="ECO:0000256" key="6">
    <source>
        <dbReference type="PIRSR" id="PIRSR006809-1"/>
    </source>
</evidence>
<dbReference type="Gene3D" id="3.40.50.11060">
    <property type="entry name" value="GTPase HflX, N-terminal domain"/>
    <property type="match status" value="1"/>
</dbReference>
<dbReference type="HAMAP" id="MF_00900">
    <property type="entry name" value="GTPase_HflX"/>
    <property type="match status" value="1"/>
</dbReference>